<keyword evidence="3" id="KW-1185">Reference proteome</keyword>
<protein>
    <submittedName>
        <fullName evidence="2">DUF362 domain-containing protein</fullName>
    </submittedName>
</protein>
<sequence>MMKKNEILVTYGTDYVNMTEELLREAGLAELIGDRNRRIGIKPNLVAPVLAAEGGTTHPEVVEGLIRYLQANGFQDLTIMEGSWVGDKTEESFEVCGYNELAEKYQVKLIDAQKEPAVTMDCGGLELHICRCATEVDYMINVPVMKGHCQTKITCALKNMKGMLPNSEKRRFHAMGLHDPIGHLALGISQNFILVDSICGDLCFEDGGNPSKMDRIFACLDPVLCDSYVCRLLEYDTKEVPYIGIAERMGAGSTDLTQARILELHAPLHKREEARPDKERMVRLAELAEDVDSCSACYGYLIPALNMLEQDGLLKDFKEKICIGQGYRGKSGNLGVGNCTKAFTHSLKGCPPTEIEMYEFLKAYIKETGRREG</sequence>
<comment type="caution">
    <text evidence="2">The sequence shown here is derived from an EMBL/GenBank/DDBJ whole genome shotgun (WGS) entry which is preliminary data.</text>
</comment>
<dbReference type="EMBL" id="JBBMFC010000002">
    <property type="protein sequence ID" value="MEQ2577601.1"/>
    <property type="molecule type" value="Genomic_DNA"/>
</dbReference>
<organism evidence="2 3">
    <name type="scientific">Hominiventricola aquisgranensis</name>
    <dbReference type="NCBI Taxonomy" id="3133164"/>
    <lineage>
        <taxon>Bacteria</taxon>
        <taxon>Bacillati</taxon>
        <taxon>Bacillota</taxon>
        <taxon>Clostridia</taxon>
        <taxon>Lachnospirales</taxon>
        <taxon>Lachnospiraceae</taxon>
        <taxon>Hominiventricola</taxon>
    </lineage>
</organism>
<accession>A0ABV1HY04</accession>
<evidence type="ECO:0000313" key="3">
    <source>
        <dbReference type="Proteomes" id="UP001470288"/>
    </source>
</evidence>
<evidence type="ECO:0000313" key="2">
    <source>
        <dbReference type="EMBL" id="MEQ2577601.1"/>
    </source>
</evidence>
<evidence type="ECO:0000259" key="1">
    <source>
        <dbReference type="Pfam" id="PF04015"/>
    </source>
</evidence>
<dbReference type="RefSeq" id="WP_349143622.1">
    <property type="nucleotide sequence ID" value="NZ_JBBMFC010000002.1"/>
</dbReference>
<name>A0ABV1HY04_9FIRM</name>
<feature type="domain" description="DUF362" evidence="1">
    <location>
        <begin position="39"/>
        <end position="231"/>
    </location>
</feature>
<proteinExistence type="predicted"/>
<reference evidence="2 3" key="1">
    <citation type="submission" date="2024-03" db="EMBL/GenBank/DDBJ databases">
        <title>Human intestinal bacterial collection.</title>
        <authorList>
            <person name="Pauvert C."/>
            <person name="Hitch T.C.A."/>
            <person name="Clavel T."/>
        </authorList>
    </citation>
    <scope>NUCLEOTIDE SEQUENCE [LARGE SCALE GENOMIC DNA]</scope>
    <source>
        <strain evidence="2 3">CLA-AA-H78B</strain>
    </source>
</reference>
<gene>
    <name evidence="2" type="ORF">WMO62_01940</name>
</gene>
<dbReference type="Pfam" id="PF04015">
    <property type="entry name" value="DUF362"/>
    <property type="match status" value="1"/>
</dbReference>
<dbReference type="InterPro" id="IPR007160">
    <property type="entry name" value="DUF362"/>
</dbReference>
<dbReference type="Proteomes" id="UP001470288">
    <property type="component" value="Unassembled WGS sequence"/>
</dbReference>